<dbReference type="AlphaFoldDB" id="A0A6M9Q398"/>
<keyword evidence="3" id="KW-1185">Reference proteome</keyword>
<feature type="signal peptide" evidence="1">
    <location>
        <begin position="1"/>
        <end position="22"/>
    </location>
</feature>
<feature type="chain" id="PRO_5026911397" description="Lipoprotein" evidence="1">
    <location>
        <begin position="23"/>
        <end position="190"/>
    </location>
</feature>
<reference evidence="2 3" key="1">
    <citation type="submission" date="2018-04" db="EMBL/GenBank/DDBJ databases">
        <title>Polynucleobacter sp. UH21B genome.</title>
        <authorList>
            <person name="Hahn M.W."/>
        </authorList>
    </citation>
    <scope>NUCLEOTIDE SEQUENCE [LARGE SCALE GENOMIC DNA]</scope>
    <source>
        <strain evidence="2 3">MWH-UH21B</strain>
    </source>
</reference>
<dbReference type="Proteomes" id="UP000503312">
    <property type="component" value="Chromosome"/>
</dbReference>
<dbReference type="EMBL" id="CP028942">
    <property type="protein sequence ID" value="QKM64646.1"/>
    <property type="molecule type" value="Genomic_DNA"/>
</dbReference>
<dbReference type="RefSeq" id="WP_173955686.1">
    <property type="nucleotide sequence ID" value="NZ_CP028942.1"/>
</dbReference>
<evidence type="ECO:0000256" key="1">
    <source>
        <dbReference type="SAM" id="SignalP"/>
    </source>
</evidence>
<dbReference type="PROSITE" id="PS51257">
    <property type="entry name" value="PROKAR_LIPOPROTEIN"/>
    <property type="match status" value="1"/>
</dbReference>
<sequence length="190" mass="21438">MIKILLLWCVLVLIGCSSISNPGSLADDIGIQNNYGKPVFFSRCLYAVAPIEDTSYKFNRGLCAIYSSQKFIFLGEARRILGVWETVPQSTTPQEYSMSECKSVALAKPNWLGVKQFQCSLKQSKTVDSLYKISVMMRPDSDMPIGFSNDKTQIYFEKFLNAGVAQGKESEYVNIYNEDNGYYYIPSYGK</sequence>
<evidence type="ECO:0008006" key="4">
    <source>
        <dbReference type="Google" id="ProtNLM"/>
    </source>
</evidence>
<gene>
    <name evidence="2" type="ORF">DCO17_04990</name>
</gene>
<organism evidence="2 3">
    <name type="scientific">Polynucleobacter tropicus</name>
    <dbReference type="NCBI Taxonomy" id="1743174"/>
    <lineage>
        <taxon>Bacteria</taxon>
        <taxon>Pseudomonadati</taxon>
        <taxon>Pseudomonadota</taxon>
        <taxon>Betaproteobacteria</taxon>
        <taxon>Burkholderiales</taxon>
        <taxon>Burkholderiaceae</taxon>
        <taxon>Polynucleobacter</taxon>
    </lineage>
</organism>
<evidence type="ECO:0000313" key="3">
    <source>
        <dbReference type="Proteomes" id="UP000503312"/>
    </source>
</evidence>
<keyword evidence="1" id="KW-0732">Signal</keyword>
<proteinExistence type="predicted"/>
<name>A0A6M9Q398_9BURK</name>
<evidence type="ECO:0000313" key="2">
    <source>
        <dbReference type="EMBL" id="QKM64646.1"/>
    </source>
</evidence>
<protein>
    <recommendedName>
        <fullName evidence="4">Lipoprotein</fullName>
    </recommendedName>
</protein>
<dbReference type="KEGG" id="ptrp:DCO17_04990"/>
<accession>A0A6M9Q398</accession>